<evidence type="ECO:0008006" key="5">
    <source>
        <dbReference type="Google" id="ProtNLM"/>
    </source>
</evidence>
<sequence>MAAGSRPLVIAFMADVAAAVGQITGLTGAVNGLSSAASNAAGGLGNVGGAGAAGLSAAEKALRQLGVKSEAVADAQIATLETAFRDLQNAGTASADEITRAQAAMESRIQQINNSIGRDTRTTWERIADNVKHSMGKVQGFARAGLKAGATGVVAAGAAGLAAGTATFVAVQAEAERQDELIKMARSTNTNLETLSAYAFAAEQSAVDLATLGKAFQKLRVQMEKANDPGKPIDTTGMDAEEIADAQSMDGAVLKRMGIATKTASGEVRKFDDVLRDVIGKLMQIEDAGARATAAAEIFGNKMGPQMASFIEIGVEGLDQAVETAQKFGLVVTEATALEAEAFNDRFDDLSQRMTGLRADLTAPLFAPFTEIFIRLGTLIDENRDKLVELGKTIADKVLSVFNDFMAIFEGRQGDVVNTWVLTLVDTLVGLGTVFTDIIVPALTTVVDLLANTNGTILAIGAGLYLLSTIALPILAIVGAIGAIPALIIAAFVAVGVAIYSWWDEIRSWLPWWLGGSDEPSMPESVDAQQAGLMQTAAEKAQPPAPGTPINLKIDQKTYEMVAPNDVAKALQEDQNAKSLTRPTNQSRAMR</sequence>
<evidence type="ECO:0000313" key="3">
    <source>
        <dbReference type="EMBL" id="MFC3088529.1"/>
    </source>
</evidence>
<feature type="transmembrane region" description="Helical" evidence="2">
    <location>
        <begin position="428"/>
        <end position="450"/>
    </location>
</feature>
<reference evidence="4" key="1">
    <citation type="journal article" date="2019" name="Int. J. Syst. Evol. Microbiol.">
        <title>The Global Catalogue of Microorganisms (GCM) 10K type strain sequencing project: providing services to taxonomists for standard genome sequencing and annotation.</title>
        <authorList>
            <consortium name="The Broad Institute Genomics Platform"/>
            <consortium name="The Broad Institute Genome Sequencing Center for Infectious Disease"/>
            <person name="Wu L."/>
            <person name="Ma J."/>
        </authorList>
    </citation>
    <scope>NUCLEOTIDE SEQUENCE [LARGE SCALE GENOMIC DNA]</scope>
    <source>
        <strain evidence="4">KCTC 62102</strain>
    </source>
</reference>
<comment type="caution">
    <text evidence="3">The sequence shown here is derived from an EMBL/GenBank/DDBJ whole genome shotgun (WGS) entry which is preliminary data.</text>
</comment>
<proteinExistence type="predicted"/>
<evidence type="ECO:0000256" key="1">
    <source>
        <dbReference type="SAM" id="MobiDB-lite"/>
    </source>
</evidence>
<gene>
    <name evidence="3" type="ORF">ACFOD6_21025</name>
</gene>
<keyword evidence="2" id="KW-1133">Transmembrane helix</keyword>
<feature type="region of interest" description="Disordered" evidence="1">
    <location>
        <begin position="571"/>
        <end position="591"/>
    </location>
</feature>
<protein>
    <recommendedName>
        <fullName evidence="5">Phage tail tape measure protein</fullName>
    </recommendedName>
</protein>
<dbReference type="EMBL" id="JBHRSM010000053">
    <property type="protein sequence ID" value="MFC3088529.1"/>
    <property type="molecule type" value="Genomic_DNA"/>
</dbReference>
<keyword evidence="4" id="KW-1185">Reference proteome</keyword>
<organism evidence="3 4">
    <name type="scientific">Tabrizicola soli</name>
    <dbReference type="NCBI Taxonomy" id="2185115"/>
    <lineage>
        <taxon>Bacteria</taxon>
        <taxon>Pseudomonadati</taxon>
        <taxon>Pseudomonadota</taxon>
        <taxon>Alphaproteobacteria</taxon>
        <taxon>Rhodobacterales</taxon>
        <taxon>Paracoccaceae</taxon>
        <taxon>Tabrizicola</taxon>
    </lineage>
</organism>
<feature type="compositionally biased region" description="Polar residues" evidence="1">
    <location>
        <begin position="577"/>
        <end position="591"/>
    </location>
</feature>
<name>A0ABV7E2L2_9RHOB</name>
<keyword evidence="2" id="KW-0812">Transmembrane</keyword>
<accession>A0ABV7E2L2</accession>
<keyword evidence="2" id="KW-0472">Membrane</keyword>
<evidence type="ECO:0000313" key="4">
    <source>
        <dbReference type="Proteomes" id="UP001595445"/>
    </source>
</evidence>
<feature type="transmembrane region" description="Helical" evidence="2">
    <location>
        <begin position="484"/>
        <end position="503"/>
    </location>
</feature>
<dbReference type="RefSeq" id="WP_197644634.1">
    <property type="nucleotide sequence ID" value="NZ_JAEACP010000012.1"/>
</dbReference>
<evidence type="ECO:0000256" key="2">
    <source>
        <dbReference type="SAM" id="Phobius"/>
    </source>
</evidence>
<dbReference type="Proteomes" id="UP001595445">
    <property type="component" value="Unassembled WGS sequence"/>
</dbReference>
<feature type="transmembrane region" description="Helical" evidence="2">
    <location>
        <begin position="457"/>
        <end position="478"/>
    </location>
</feature>